<dbReference type="Proteomes" id="UP001341840">
    <property type="component" value="Unassembled WGS sequence"/>
</dbReference>
<accession>A0ABU6U062</accession>
<keyword evidence="2" id="KW-1185">Reference proteome</keyword>
<evidence type="ECO:0000313" key="2">
    <source>
        <dbReference type="Proteomes" id="UP001341840"/>
    </source>
</evidence>
<name>A0ABU6U062_9FABA</name>
<feature type="non-terminal residue" evidence="1">
    <location>
        <position position="1"/>
    </location>
</feature>
<evidence type="ECO:0000313" key="1">
    <source>
        <dbReference type="EMBL" id="MED6154501.1"/>
    </source>
</evidence>
<sequence length="79" mass="7850">GILYKLTGGGMRGAENTAGDLVDGATSRPTMASPLNEVLAIAQSVTPECLATARGPVDGTTAPDDDGVTTACGLSVWSV</sequence>
<reference evidence="1 2" key="1">
    <citation type="journal article" date="2023" name="Plants (Basel)">
        <title>Bridging the Gap: Combining Genomics and Transcriptomics Approaches to Understand Stylosanthes scabra, an Orphan Legume from the Brazilian Caatinga.</title>
        <authorList>
            <person name="Ferreira-Neto J.R.C."/>
            <person name="da Silva M.D."/>
            <person name="Binneck E."/>
            <person name="de Melo N.F."/>
            <person name="da Silva R.H."/>
            <person name="de Melo A.L.T.M."/>
            <person name="Pandolfi V."/>
            <person name="Bustamante F.O."/>
            <person name="Brasileiro-Vidal A.C."/>
            <person name="Benko-Iseppon A.M."/>
        </authorList>
    </citation>
    <scope>NUCLEOTIDE SEQUENCE [LARGE SCALE GENOMIC DNA]</scope>
    <source>
        <tissue evidence="1">Leaves</tissue>
    </source>
</reference>
<proteinExistence type="predicted"/>
<dbReference type="EMBL" id="JASCZI010099401">
    <property type="protein sequence ID" value="MED6154501.1"/>
    <property type="molecule type" value="Genomic_DNA"/>
</dbReference>
<organism evidence="1 2">
    <name type="scientific">Stylosanthes scabra</name>
    <dbReference type="NCBI Taxonomy" id="79078"/>
    <lineage>
        <taxon>Eukaryota</taxon>
        <taxon>Viridiplantae</taxon>
        <taxon>Streptophyta</taxon>
        <taxon>Embryophyta</taxon>
        <taxon>Tracheophyta</taxon>
        <taxon>Spermatophyta</taxon>
        <taxon>Magnoliopsida</taxon>
        <taxon>eudicotyledons</taxon>
        <taxon>Gunneridae</taxon>
        <taxon>Pentapetalae</taxon>
        <taxon>rosids</taxon>
        <taxon>fabids</taxon>
        <taxon>Fabales</taxon>
        <taxon>Fabaceae</taxon>
        <taxon>Papilionoideae</taxon>
        <taxon>50 kb inversion clade</taxon>
        <taxon>dalbergioids sensu lato</taxon>
        <taxon>Dalbergieae</taxon>
        <taxon>Pterocarpus clade</taxon>
        <taxon>Stylosanthes</taxon>
    </lineage>
</organism>
<gene>
    <name evidence="1" type="ORF">PIB30_113119</name>
</gene>
<comment type="caution">
    <text evidence="1">The sequence shown here is derived from an EMBL/GenBank/DDBJ whole genome shotgun (WGS) entry which is preliminary data.</text>
</comment>
<protein>
    <submittedName>
        <fullName evidence="1">Uncharacterized protein</fullName>
    </submittedName>
</protein>